<sequence length="679" mass="77370">MEIDDTGVGFNLGEASDNDSGDTGTSRNIVVDLQDFIGVNKWHGRCKYKDTCTWKQHIQQFNDAWASIINELVDNPNSWDFSIQVIDVYSPTRKTTIYRDSETKATSALVQAGYLPASPESPSIVPNFSIEAFAKTLEGKPPQIFSRMVVVDGNNSLKRLDGVGKHEVSDTCVFGESDYYLSEEFVNLYADEVPAHPQSKPVGEVTEEDFSQDWVNEEHGDPTGGDPDPTLQECTDNWKASDTEAAKKMWDAFWESGYFVMACRHGFVIAKYPLSMVAKALKVFSPGWVLGYDIGCSFSGTIRQSSPGQWDREKYQNLATMLHNNYVQTLNILEYELPSFEADIQALGLTKEELSTYIAEESRHYATLGSETEEDLHAVAYVELLQKYSEVNTAYENTSTNFCLHTPSDYQFLSDATSYNVNLSEGCKTETRHRYLLEQQDKILFETVQLEAVMNIDRRWEPSDREYKDAVGYINPCKYRQALERLHKLVVQRLFELHKMNLSNTALDPPRDTLDWSKVSHFTFLDQFNILQDTWHSVFDQPWAKPVIQMVDEEKKFDITLQTLENSPTFGPVSDYVERRKAVNSLLLARINQTYNLPGFTGNRTPGRHEDDNEFIEGVGAMVDFMSGKSWAPSTPKSKEMKDILDEYFHCEAESEDEDALKEHDCEDTDTDLLCHQRS</sequence>
<dbReference type="Pfam" id="PF18758">
    <property type="entry name" value="KDZ"/>
    <property type="match status" value="1"/>
</dbReference>
<organism evidence="2 3">
    <name type="scientific">Rhodocollybia butyracea</name>
    <dbReference type="NCBI Taxonomy" id="206335"/>
    <lineage>
        <taxon>Eukaryota</taxon>
        <taxon>Fungi</taxon>
        <taxon>Dikarya</taxon>
        <taxon>Basidiomycota</taxon>
        <taxon>Agaricomycotina</taxon>
        <taxon>Agaricomycetes</taxon>
        <taxon>Agaricomycetidae</taxon>
        <taxon>Agaricales</taxon>
        <taxon>Marasmiineae</taxon>
        <taxon>Omphalotaceae</taxon>
        <taxon>Rhodocollybia</taxon>
    </lineage>
</organism>
<comment type="caution">
    <text evidence="2">The sequence shown here is derived from an EMBL/GenBank/DDBJ whole genome shotgun (WGS) entry which is preliminary data.</text>
</comment>
<proteinExistence type="predicted"/>
<evidence type="ECO:0000256" key="1">
    <source>
        <dbReference type="SAM" id="MobiDB-lite"/>
    </source>
</evidence>
<keyword evidence="3" id="KW-1185">Reference proteome</keyword>
<dbReference type="AlphaFoldDB" id="A0A9P5PX20"/>
<evidence type="ECO:0000313" key="3">
    <source>
        <dbReference type="Proteomes" id="UP000772434"/>
    </source>
</evidence>
<reference evidence="2" key="1">
    <citation type="submission" date="2020-11" db="EMBL/GenBank/DDBJ databases">
        <authorList>
            <consortium name="DOE Joint Genome Institute"/>
            <person name="Ahrendt S."/>
            <person name="Riley R."/>
            <person name="Andreopoulos W."/>
            <person name="Labutti K."/>
            <person name="Pangilinan J."/>
            <person name="Ruiz-Duenas F.J."/>
            <person name="Barrasa J.M."/>
            <person name="Sanchez-Garcia M."/>
            <person name="Camarero S."/>
            <person name="Miyauchi S."/>
            <person name="Serrano A."/>
            <person name="Linde D."/>
            <person name="Babiker R."/>
            <person name="Drula E."/>
            <person name="Ayuso-Fernandez I."/>
            <person name="Pacheco R."/>
            <person name="Padilla G."/>
            <person name="Ferreira P."/>
            <person name="Barriuso J."/>
            <person name="Kellner H."/>
            <person name="Castanera R."/>
            <person name="Alfaro M."/>
            <person name="Ramirez L."/>
            <person name="Pisabarro A.G."/>
            <person name="Kuo A."/>
            <person name="Tritt A."/>
            <person name="Lipzen A."/>
            <person name="He G."/>
            <person name="Yan M."/>
            <person name="Ng V."/>
            <person name="Cullen D."/>
            <person name="Martin F."/>
            <person name="Rosso M.-N."/>
            <person name="Henrissat B."/>
            <person name="Hibbett D."/>
            <person name="Martinez A.T."/>
            <person name="Grigoriev I.V."/>
        </authorList>
    </citation>
    <scope>NUCLEOTIDE SEQUENCE</scope>
    <source>
        <strain evidence="2">AH 40177</strain>
    </source>
</reference>
<feature type="region of interest" description="Disordered" evidence="1">
    <location>
        <begin position="1"/>
        <end position="24"/>
    </location>
</feature>
<name>A0A9P5PX20_9AGAR</name>
<dbReference type="Proteomes" id="UP000772434">
    <property type="component" value="Unassembled WGS sequence"/>
</dbReference>
<protein>
    <submittedName>
        <fullName evidence="2">Uncharacterized protein</fullName>
    </submittedName>
</protein>
<dbReference type="InterPro" id="IPR040521">
    <property type="entry name" value="KDZ"/>
</dbReference>
<gene>
    <name evidence="2" type="ORF">BDP27DRAFT_1361685</name>
</gene>
<accession>A0A9P5PX20</accession>
<evidence type="ECO:0000313" key="2">
    <source>
        <dbReference type="EMBL" id="KAF9071513.1"/>
    </source>
</evidence>
<dbReference type="EMBL" id="JADNRY010000031">
    <property type="protein sequence ID" value="KAF9071513.1"/>
    <property type="molecule type" value="Genomic_DNA"/>
</dbReference>
<dbReference type="OrthoDB" id="2505969at2759"/>